<accession>A0AAJ7IXA9</accession>
<dbReference type="SUPFAM" id="SSF48371">
    <property type="entry name" value="ARM repeat"/>
    <property type="match status" value="1"/>
</dbReference>
<dbReference type="PROSITE" id="PS51335">
    <property type="entry name" value="ELMO"/>
    <property type="match status" value="1"/>
</dbReference>
<dbReference type="GO" id="GO:0006915">
    <property type="term" value="P:apoptotic process"/>
    <property type="evidence" value="ECO:0007669"/>
    <property type="project" value="UniProtKB-KW"/>
</dbReference>
<dbReference type="InterPro" id="IPR011993">
    <property type="entry name" value="PH-like_dom_sf"/>
</dbReference>
<dbReference type="Proteomes" id="UP000694925">
    <property type="component" value="Unplaced"/>
</dbReference>
<evidence type="ECO:0000256" key="3">
    <source>
        <dbReference type="ARBA" id="ARBA00023036"/>
    </source>
</evidence>
<dbReference type="KEGG" id="ccal:108624201"/>
<dbReference type="GO" id="GO:0017124">
    <property type="term" value="F:SH3 domain binding"/>
    <property type="evidence" value="ECO:0007669"/>
    <property type="project" value="UniProtKB-KW"/>
</dbReference>
<dbReference type="Gene3D" id="6.10.250.810">
    <property type="match status" value="1"/>
</dbReference>
<evidence type="ECO:0000256" key="2">
    <source>
        <dbReference type="ARBA" id="ARBA00022907"/>
    </source>
</evidence>
<dbReference type="PANTHER" id="PTHR12771:SF56">
    <property type="entry name" value="CED-12"/>
    <property type="match status" value="1"/>
</dbReference>
<dbReference type="Gene3D" id="1.25.10.10">
    <property type="entry name" value="Leucine-rich Repeat Variant"/>
    <property type="match status" value="1"/>
</dbReference>
<sequence length="726" mass="82825">MHTQTIKMPVQKDSNIVKIAVEMTNQMPQLIEFNQNHPLTGIIQDLCNGWGLSDPESYSLQFSENNNQNYITEKNRNEVKNGSILRLEFSPSKTACDILTKLNNGTTEEKTAVLQKLSNLSTDMTFALEFINKQGLALIISQVESEKYKGNALAYSLQSFVELMDHGIVSWDILETPFINKVASYVNNQAVTQDTNIIEASLSILENIVLNSSGKYGQVEKEVTFPNLVMHLQSACPQIQQNAIALINALLLKADLSKRRAVAATLQSKQVRNVFLTNIIQSTGQVGAEMAHQLYILQTLMLSLWEQRMMTKMDPQDQDAHDKIKELRKIAFDTEGAVSGDVTARKQGLFAKDYKKLGFKYDINPALDFTETPPGMLALDCMVYFARNHTEAYTKVVLENSCRADEHECPFGRTSVELVKLLCEVLRIGEAPSEQGQSYHPMFFTHDHPFEEFYCVCIVLLNKTWKEMRATTEDFVKVFSVVREQITRALQCKPTGLDMFKNKLQQLTYSTITSLWQQERTSREEWESHARPIVELREQITPEILDLIQQQRLGFLVEGTRFMKYSTRGQRIKDKFWYVRLSPNHKVFHYGDCDEKSVPTIDELPTKLAVLEIRALLTGRDCPHMKDLQRRKTTHQLAFSLILDSVEVSSLDFVAPDEQVFDYWTDGINALLGNRMASKEAENDLETLLSMDIKLRLLDTEGIDIPQDPPAIPDPPPNYDFCYELK</sequence>
<dbReference type="Pfam" id="PF16457">
    <property type="entry name" value="PH_12"/>
    <property type="match status" value="1"/>
</dbReference>
<dbReference type="GeneID" id="108624201"/>
<evidence type="ECO:0000256" key="1">
    <source>
        <dbReference type="ARBA" id="ARBA00022703"/>
    </source>
</evidence>
<comment type="function">
    <text evidence="4">Involved in cytoskeletal rearrangements required for phagocytosis of apoptotic cells and cell motility. Acts in association with DOCK1 and CRK. Was initially proposed to be required in complex with DOCK1 to activate Rac Rho small GTPases. May enhance the guanine nucleotide exchange factor (GEF) activity of DOCK1.</text>
</comment>
<name>A0AAJ7IXA9_9HYME</name>
<dbReference type="InterPro" id="IPR016024">
    <property type="entry name" value="ARM-type_fold"/>
</dbReference>
<dbReference type="GO" id="GO:0006909">
    <property type="term" value="P:phagocytosis"/>
    <property type="evidence" value="ECO:0007669"/>
    <property type="project" value="UniProtKB-KW"/>
</dbReference>
<dbReference type="Gene3D" id="2.30.29.30">
    <property type="entry name" value="Pleckstrin-homology domain (PH domain)/Phosphotyrosine-binding domain (PTB)"/>
    <property type="match status" value="1"/>
</dbReference>
<keyword evidence="2" id="KW-0581">Phagocytosis</keyword>
<evidence type="ECO:0000259" key="5">
    <source>
        <dbReference type="PROSITE" id="PS51335"/>
    </source>
</evidence>
<keyword evidence="6" id="KW-1185">Reference proteome</keyword>
<evidence type="ECO:0000313" key="7">
    <source>
        <dbReference type="RefSeq" id="XP_017878816.1"/>
    </source>
</evidence>
<dbReference type="AlphaFoldDB" id="A0AAJ7IXA9"/>
<dbReference type="GO" id="GO:0005886">
    <property type="term" value="C:plasma membrane"/>
    <property type="evidence" value="ECO:0007669"/>
    <property type="project" value="TreeGrafter"/>
</dbReference>
<dbReference type="InterPro" id="IPR001849">
    <property type="entry name" value="PH_domain"/>
</dbReference>
<dbReference type="InterPro" id="IPR050868">
    <property type="entry name" value="ELMO_domain-containing"/>
</dbReference>
<dbReference type="PANTHER" id="PTHR12771">
    <property type="entry name" value="ENGULFMENT AND CELL MOTILITY"/>
    <property type="match status" value="1"/>
</dbReference>
<dbReference type="InterPro" id="IPR011989">
    <property type="entry name" value="ARM-like"/>
</dbReference>
<keyword evidence="3" id="KW-0729">SH3-binding</keyword>
<evidence type="ECO:0000313" key="6">
    <source>
        <dbReference type="Proteomes" id="UP000694925"/>
    </source>
</evidence>
<dbReference type="SUPFAM" id="SSF50729">
    <property type="entry name" value="PH domain-like"/>
    <property type="match status" value="1"/>
</dbReference>
<proteinExistence type="predicted"/>
<dbReference type="GO" id="GO:0048870">
    <property type="term" value="P:cell motility"/>
    <property type="evidence" value="ECO:0007669"/>
    <property type="project" value="TreeGrafter"/>
</dbReference>
<keyword evidence="1" id="KW-0053">Apoptosis</keyword>
<reference evidence="7" key="1">
    <citation type="submission" date="2025-08" db="UniProtKB">
        <authorList>
            <consortium name="RefSeq"/>
        </authorList>
    </citation>
    <scope>IDENTIFICATION</scope>
    <source>
        <tissue evidence="7">Whole body</tissue>
    </source>
</reference>
<dbReference type="Pfam" id="PF11841">
    <property type="entry name" value="ELMO_ARM"/>
    <property type="match status" value="1"/>
</dbReference>
<dbReference type="GO" id="GO:0007015">
    <property type="term" value="P:actin filament organization"/>
    <property type="evidence" value="ECO:0007669"/>
    <property type="project" value="TreeGrafter"/>
</dbReference>
<dbReference type="RefSeq" id="XP_017878816.1">
    <property type="nucleotide sequence ID" value="XM_018023327.2"/>
</dbReference>
<dbReference type="InterPro" id="IPR006816">
    <property type="entry name" value="ELMO_dom"/>
</dbReference>
<organism evidence="6 7">
    <name type="scientific">Ceratina calcarata</name>
    <dbReference type="NCBI Taxonomy" id="156304"/>
    <lineage>
        <taxon>Eukaryota</taxon>
        <taxon>Metazoa</taxon>
        <taxon>Ecdysozoa</taxon>
        <taxon>Arthropoda</taxon>
        <taxon>Hexapoda</taxon>
        <taxon>Insecta</taxon>
        <taxon>Pterygota</taxon>
        <taxon>Neoptera</taxon>
        <taxon>Endopterygota</taxon>
        <taxon>Hymenoptera</taxon>
        <taxon>Apocrita</taxon>
        <taxon>Aculeata</taxon>
        <taxon>Apoidea</taxon>
        <taxon>Anthophila</taxon>
        <taxon>Apidae</taxon>
        <taxon>Ceratina</taxon>
        <taxon>Zadontomerus</taxon>
    </lineage>
</organism>
<dbReference type="InterPro" id="IPR024574">
    <property type="entry name" value="ELMO_ARM"/>
</dbReference>
<gene>
    <name evidence="7" type="primary">LOC108624201</name>
</gene>
<feature type="domain" description="ELMO" evidence="5">
    <location>
        <begin position="319"/>
        <end position="490"/>
    </location>
</feature>
<evidence type="ECO:0000256" key="4">
    <source>
        <dbReference type="ARBA" id="ARBA00024863"/>
    </source>
</evidence>
<dbReference type="Pfam" id="PF04727">
    <property type="entry name" value="ELMO_CED12"/>
    <property type="match status" value="1"/>
</dbReference>
<protein>
    <submittedName>
        <fullName evidence="7">Engulfment and cell motility protein 1 isoform X1</fullName>
    </submittedName>
</protein>
<dbReference type="CTD" id="34633"/>
<dbReference type="CDD" id="cd13359">
    <property type="entry name" value="PH_ELMO1_CED-12"/>
    <property type="match status" value="1"/>
</dbReference>